<accession>A0AAV4TEH1</accession>
<name>A0AAV4TEH1_9ARAC</name>
<dbReference type="Proteomes" id="UP001054837">
    <property type="component" value="Unassembled WGS sequence"/>
</dbReference>
<dbReference type="EMBL" id="BPLQ01009413">
    <property type="protein sequence ID" value="GIY43851.1"/>
    <property type="molecule type" value="Genomic_DNA"/>
</dbReference>
<evidence type="ECO:0008006" key="3">
    <source>
        <dbReference type="Google" id="ProtNLM"/>
    </source>
</evidence>
<protein>
    <recommendedName>
        <fullName evidence="3">RNase H type-1 domain-containing protein</fullName>
    </recommendedName>
</protein>
<organism evidence="1 2">
    <name type="scientific">Caerostris darwini</name>
    <dbReference type="NCBI Taxonomy" id="1538125"/>
    <lineage>
        <taxon>Eukaryota</taxon>
        <taxon>Metazoa</taxon>
        <taxon>Ecdysozoa</taxon>
        <taxon>Arthropoda</taxon>
        <taxon>Chelicerata</taxon>
        <taxon>Arachnida</taxon>
        <taxon>Araneae</taxon>
        <taxon>Araneomorphae</taxon>
        <taxon>Entelegynae</taxon>
        <taxon>Araneoidea</taxon>
        <taxon>Araneidae</taxon>
        <taxon>Caerostris</taxon>
    </lineage>
</organism>
<evidence type="ECO:0000313" key="1">
    <source>
        <dbReference type="EMBL" id="GIY43851.1"/>
    </source>
</evidence>
<sequence length="106" mass="11688">MAAIISISSTSFHSDHRILECRSLFYQLKARVDNFILKWIPSHCGVSGNHAADCPAEKGYRDPTVLPSTCPESSPLCDSEHAQHLPLRPASSAEGVWQARELTGER</sequence>
<evidence type="ECO:0000313" key="2">
    <source>
        <dbReference type="Proteomes" id="UP001054837"/>
    </source>
</evidence>
<gene>
    <name evidence="1" type="ORF">CDAR_201531</name>
</gene>
<dbReference type="InterPro" id="IPR012337">
    <property type="entry name" value="RNaseH-like_sf"/>
</dbReference>
<dbReference type="SUPFAM" id="SSF53098">
    <property type="entry name" value="Ribonuclease H-like"/>
    <property type="match status" value="1"/>
</dbReference>
<reference evidence="1 2" key="1">
    <citation type="submission" date="2021-06" db="EMBL/GenBank/DDBJ databases">
        <title>Caerostris darwini draft genome.</title>
        <authorList>
            <person name="Kono N."/>
            <person name="Arakawa K."/>
        </authorList>
    </citation>
    <scope>NUCLEOTIDE SEQUENCE [LARGE SCALE GENOMIC DNA]</scope>
</reference>
<keyword evidence="2" id="KW-1185">Reference proteome</keyword>
<comment type="caution">
    <text evidence="1">The sequence shown here is derived from an EMBL/GenBank/DDBJ whole genome shotgun (WGS) entry which is preliminary data.</text>
</comment>
<proteinExistence type="predicted"/>
<dbReference type="AlphaFoldDB" id="A0AAV4TEH1"/>